<evidence type="ECO:0000313" key="1">
    <source>
        <dbReference type="EMBL" id="EEI83517.1"/>
    </source>
</evidence>
<protein>
    <submittedName>
        <fullName evidence="1">Uncharacterized protein</fullName>
    </submittedName>
</protein>
<dbReference type="AlphaFoldDB" id="C2CFY9"/>
<gene>
    <name evidence="1" type="ORF">HMPREF0077_0399</name>
</gene>
<comment type="caution">
    <text evidence="1">The sequence shown here is derived from an EMBL/GenBank/DDBJ whole genome shotgun (WGS) entry which is preliminary data.</text>
</comment>
<organism evidence="1 2">
    <name type="scientific">Anaerococcus tetradius ATCC 35098</name>
    <dbReference type="NCBI Taxonomy" id="525255"/>
    <lineage>
        <taxon>Bacteria</taxon>
        <taxon>Bacillati</taxon>
        <taxon>Bacillota</taxon>
        <taxon>Tissierellia</taxon>
        <taxon>Tissierellales</taxon>
        <taxon>Peptoniphilaceae</taxon>
        <taxon>Anaerococcus</taxon>
    </lineage>
</organism>
<accession>C2CFY9</accession>
<dbReference type="Proteomes" id="UP000003744">
    <property type="component" value="Unassembled WGS sequence"/>
</dbReference>
<sequence length="85" mass="10008">MNMEIQDNQPRLTSGYKKRLNRDKIGNVLQIIKFLDRYDLSLTVTAEGTLVVFDKDIDDVLRIDSYEDQFIREMLGMGEMCWSEE</sequence>
<reference evidence="1 2" key="1">
    <citation type="submission" date="2009-01" db="EMBL/GenBank/DDBJ databases">
        <authorList>
            <person name="Qin X."/>
            <person name="Bachman B."/>
            <person name="Battles P."/>
            <person name="Bell A."/>
            <person name="Bess C."/>
            <person name="Bickham C."/>
            <person name="Chaboub L."/>
            <person name="Chen D."/>
            <person name="Coyle M."/>
            <person name="Deiros D.R."/>
            <person name="Dinh H."/>
            <person name="Forbes L."/>
            <person name="Fowler G."/>
            <person name="Francisco L."/>
            <person name="Fu Q."/>
            <person name="Gubbala S."/>
            <person name="Hale W."/>
            <person name="Han Y."/>
            <person name="Hemphill L."/>
            <person name="Highlander S.K."/>
            <person name="Hirani K."/>
            <person name="Hogues M."/>
            <person name="Jackson L."/>
            <person name="Jakkamsetti A."/>
            <person name="Javaid M."/>
            <person name="Jiang H."/>
            <person name="Korchina V."/>
            <person name="Kovar C."/>
            <person name="Lara F."/>
            <person name="Lee S."/>
            <person name="Mata R."/>
            <person name="Mathew T."/>
            <person name="Moen C."/>
            <person name="Morales K."/>
            <person name="Munidasa M."/>
            <person name="Nazareth L."/>
            <person name="Ngo R."/>
            <person name="Nguyen L."/>
            <person name="Okwuonu G."/>
            <person name="Ongeri F."/>
            <person name="Patil S."/>
            <person name="Petrosino J."/>
            <person name="Pham C."/>
            <person name="Pham P."/>
            <person name="Pu L.-L."/>
            <person name="Puazo M."/>
            <person name="Raj R."/>
            <person name="Reid J."/>
            <person name="Rouhana J."/>
            <person name="Saada N."/>
            <person name="Shang Y."/>
            <person name="Simmons D."/>
            <person name="Thornton R."/>
            <person name="Warren J."/>
            <person name="Weissenberger G."/>
            <person name="Zhang J."/>
            <person name="Zhang L."/>
            <person name="Zhou C."/>
            <person name="Zhu D."/>
            <person name="Muzny D."/>
            <person name="Worley K."/>
            <person name="Gibbs R."/>
        </authorList>
    </citation>
    <scope>NUCLEOTIDE SEQUENCE [LARGE SCALE GENOMIC DNA]</scope>
    <source>
        <strain evidence="1 2">ATCC 35098</strain>
    </source>
</reference>
<dbReference type="HOGENOM" id="CLU_2505541_0_0_9"/>
<name>C2CFY9_9FIRM</name>
<evidence type="ECO:0000313" key="2">
    <source>
        <dbReference type="Proteomes" id="UP000003744"/>
    </source>
</evidence>
<proteinExistence type="predicted"/>
<dbReference type="EMBL" id="ACGC01000014">
    <property type="protein sequence ID" value="EEI83517.1"/>
    <property type="molecule type" value="Genomic_DNA"/>
</dbReference>